<evidence type="ECO:0000259" key="3">
    <source>
        <dbReference type="Pfam" id="PF25130"/>
    </source>
</evidence>
<dbReference type="STRING" id="1448315.A0A319BVA5"/>
<protein>
    <recommendedName>
        <fullName evidence="3">DUF7820 domain-containing protein</fullName>
    </recommendedName>
</protein>
<reference evidence="4 5" key="1">
    <citation type="submission" date="2016-12" db="EMBL/GenBank/DDBJ databases">
        <title>The genomes of Aspergillus section Nigri reveals drivers in fungal speciation.</title>
        <authorList>
            <consortium name="DOE Joint Genome Institute"/>
            <person name="Vesth T.C."/>
            <person name="Nybo J."/>
            <person name="Theobald S."/>
            <person name="Brandl J."/>
            <person name="Frisvad J.C."/>
            <person name="Nielsen K.F."/>
            <person name="Lyhne E.K."/>
            <person name="Kogle M.E."/>
            <person name="Kuo A."/>
            <person name="Riley R."/>
            <person name="Clum A."/>
            <person name="Nolan M."/>
            <person name="Lipzen A."/>
            <person name="Salamov A."/>
            <person name="Henrissat B."/>
            <person name="Wiebenga A."/>
            <person name="De Vries R.P."/>
            <person name="Grigoriev I.V."/>
            <person name="Mortensen U.H."/>
            <person name="Andersen M.R."/>
            <person name="Baker S.E."/>
        </authorList>
    </citation>
    <scope>NUCLEOTIDE SEQUENCE [LARGE SCALE GENOMIC DNA]</scope>
    <source>
        <strain evidence="4 5">CBS 121591</strain>
    </source>
</reference>
<feature type="region of interest" description="Disordered" evidence="1">
    <location>
        <begin position="375"/>
        <end position="414"/>
    </location>
</feature>
<gene>
    <name evidence="4" type="ORF">BO82DRAFT_378712</name>
</gene>
<feature type="region of interest" description="Disordered" evidence="1">
    <location>
        <begin position="71"/>
        <end position="101"/>
    </location>
</feature>
<evidence type="ECO:0000313" key="4">
    <source>
        <dbReference type="EMBL" id="PYH76585.1"/>
    </source>
</evidence>
<keyword evidence="5" id="KW-1185">Reference proteome</keyword>
<dbReference type="AlphaFoldDB" id="A0A319BVA5"/>
<dbReference type="Proteomes" id="UP000248340">
    <property type="component" value="Unassembled WGS sequence"/>
</dbReference>
<dbReference type="RefSeq" id="XP_025486785.1">
    <property type="nucleotide sequence ID" value="XM_025637642.1"/>
</dbReference>
<dbReference type="VEuPathDB" id="FungiDB:BO82DRAFT_378712"/>
<dbReference type="EMBL" id="KZ821755">
    <property type="protein sequence ID" value="PYH76585.1"/>
    <property type="molecule type" value="Genomic_DNA"/>
</dbReference>
<dbReference type="OrthoDB" id="514070at2759"/>
<keyword evidence="2" id="KW-0472">Membrane</keyword>
<evidence type="ECO:0000256" key="1">
    <source>
        <dbReference type="SAM" id="MobiDB-lite"/>
    </source>
</evidence>
<name>A0A319BVA5_9EURO</name>
<organism evidence="4 5">
    <name type="scientific">Aspergillus uvarum CBS 121591</name>
    <dbReference type="NCBI Taxonomy" id="1448315"/>
    <lineage>
        <taxon>Eukaryota</taxon>
        <taxon>Fungi</taxon>
        <taxon>Dikarya</taxon>
        <taxon>Ascomycota</taxon>
        <taxon>Pezizomycotina</taxon>
        <taxon>Eurotiomycetes</taxon>
        <taxon>Eurotiomycetidae</taxon>
        <taxon>Eurotiales</taxon>
        <taxon>Aspergillaceae</taxon>
        <taxon>Aspergillus</taxon>
        <taxon>Aspergillus subgen. Circumdati</taxon>
    </lineage>
</organism>
<dbReference type="InterPro" id="IPR056722">
    <property type="entry name" value="DUF7820"/>
</dbReference>
<keyword evidence="2" id="KW-0812">Transmembrane</keyword>
<evidence type="ECO:0000256" key="2">
    <source>
        <dbReference type="SAM" id="Phobius"/>
    </source>
</evidence>
<sequence>MAAAQVQSLLRFLSQDAKMPLASAMGKVMELQKAGLITPEQISKSELKVLQNIFKDDKLAKQVMNAAKRVCKKRGSSAEDTPAPSKRVKGPSRTLESSTPFDTECALALPESSIPEEDLSNITLITNRAPLVLAFAVCVLRYTMPEQPISSRLSLAQAVVSANSRSKAVSLGIESEPSAEEEGWGEGQPVVRVLGREVKVLKRWDYDSREGRPPNKGTEPDANAPVVSDDVLGHVSQDESDKAPPLWGIDTEAMRKAQSSDQDVKVDKPLPIFTPDSARSYLHKAFTKASDEDVPSRRTAAKNASLLEAEKEECLAHLLRAIHIVFQSWASSLARDELDRRAWAWTQQSQQKTYNTIPIDADLTEDPFGDEARVSFDETPHRSSLPPKGVDFANRNSVASTTPSTTARSQSISSRFSIPVRAMSPYTGATGPSHPYAMYPQVGVSRSPSVATASTVRPVDQPLEDASGPQHPYAMYTQNVVPEEDLDSAMDNAILEPPMMDNSMVPLGFPGHNQAYQRPPGRADDDVGDLIGPDGHTEQLPPYSRYPENAVPKVEGTFAPVNDAGITSDETLHNERAGPPMSEVTSTNVPLEEPNRMSARSNSQSEEPPLTGIMAFEEKLKRKGKKKACCGLPIWTIVLVGVVMLVGGCIGGVIGGVLGAKKAADQEHKQPSGPHIVTSTVTPKMDATPVTSTPINLLALPTGQYVIPASPKNQSKFCVAESDYRVTWSCMNSGDIPVAVGGTDSQRSITFEDTTYSSSLSYGAQAPVLSNPTQNLSMAYDLNDASFGPALHFWTTFDKLVVVPQDSFPTHASSKRSLSEDELLATMLVRKDVAKAGDKPWFCWWNSTIIEFFLYINETTKDAQYSATATSSSYVQTTGGSSSSVSDYPRRIKMEEKRENPGAPSPYCQQMQVLDDGSVGPISQETVQVKELQPTPTTTIQVTGSTQTYTAKAEYQSVCYCVSLTE</sequence>
<dbReference type="PANTHER" id="PTHR42078">
    <property type="entry name" value="GLUCAN 1, 4-ALPHA-GLUCOSIDASE"/>
    <property type="match status" value="1"/>
</dbReference>
<feature type="compositionally biased region" description="Polar residues" evidence="1">
    <location>
        <begin position="394"/>
        <end position="414"/>
    </location>
</feature>
<proteinExistence type="predicted"/>
<dbReference type="Pfam" id="PF25130">
    <property type="entry name" value="DUF7820"/>
    <property type="match status" value="1"/>
</dbReference>
<feature type="region of interest" description="Disordered" evidence="1">
    <location>
        <begin position="205"/>
        <end position="226"/>
    </location>
</feature>
<keyword evidence="2" id="KW-1133">Transmembrane helix</keyword>
<feature type="transmembrane region" description="Helical" evidence="2">
    <location>
        <begin position="632"/>
        <end position="660"/>
    </location>
</feature>
<feature type="domain" description="DUF7820" evidence="3">
    <location>
        <begin position="680"/>
        <end position="932"/>
    </location>
</feature>
<dbReference type="GeneID" id="37140384"/>
<evidence type="ECO:0000313" key="5">
    <source>
        <dbReference type="Proteomes" id="UP000248340"/>
    </source>
</evidence>
<dbReference type="PANTHER" id="PTHR42078:SF1">
    <property type="entry name" value="GLUCAN 1, 4-ALPHA-GLUCOSIDASE"/>
    <property type="match status" value="1"/>
</dbReference>
<accession>A0A319BVA5</accession>